<name>A0A089N1A3_9BACL</name>
<protein>
    <recommendedName>
        <fullName evidence="3">CD-NTase associated protein 4-like DNA endonuclease domain-containing protein</fullName>
    </recommendedName>
</protein>
<evidence type="ECO:0000313" key="2">
    <source>
        <dbReference type="Proteomes" id="UP000029507"/>
    </source>
</evidence>
<evidence type="ECO:0008006" key="3">
    <source>
        <dbReference type="Google" id="ProtNLM"/>
    </source>
</evidence>
<sequence>MRSSNASASAFGWDFQSNAAIMLMLKNIEKAFKVKVEGAAEDVEITFTDGETLMSQVKAVVKPDDYSHVKEKLKAGLQTLNNASKLSDVKQLVFVTNSPNPFNDTTTMFKFSSPLNIVPFPELPTACQQTISDICTSEGYDFDTALLTVCVMQFHGEDEDERYKVLSTLTTEFLNNLGVHKISTNQLLTLWQHSFAVNASQLTTSITKKRMVWPVIAILCEVGKDDAELVDFDESDVAEILQKYRSVINNKSENFEFISRVLSDYNEFHPEMKSKERTIKFIDNNWGNYKDFFDLKSADSITEEMVIHLTVSNVLRSRKVIAEIKGKVKL</sequence>
<reference evidence="1 2" key="1">
    <citation type="submission" date="2014-08" db="EMBL/GenBank/DDBJ databases">
        <title>Comparative genomics of the Paenibacillus odorifer group.</title>
        <authorList>
            <person name="den Bakker H.C."/>
            <person name="Tsai Y.-C."/>
            <person name="Martin N."/>
            <person name="Korlach J."/>
            <person name="Wiedmann M."/>
        </authorList>
    </citation>
    <scope>NUCLEOTIDE SEQUENCE [LARGE SCALE GENOMIC DNA]</scope>
    <source>
        <strain evidence="1 2">DSM 14472</strain>
    </source>
</reference>
<keyword evidence="2" id="KW-1185">Reference proteome</keyword>
<dbReference type="Proteomes" id="UP000029507">
    <property type="component" value="Chromosome"/>
</dbReference>
<dbReference type="OrthoDB" id="2041105at2"/>
<dbReference type="KEGG" id="pste:PSTEL_04215"/>
<dbReference type="HOGENOM" id="CLU_828066_0_0_9"/>
<accession>A0A089N1A3</accession>
<evidence type="ECO:0000313" key="1">
    <source>
        <dbReference type="EMBL" id="AIQ62429.1"/>
    </source>
</evidence>
<dbReference type="RefSeq" id="WP_038693639.1">
    <property type="nucleotide sequence ID" value="NZ_CP009286.1"/>
</dbReference>
<gene>
    <name evidence="1" type="ORF">PSTEL_04215</name>
</gene>
<dbReference type="STRING" id="169760.PSTEL_04215"/>
<dbReference type="AlphaFoldDB" id="A0A089N1A3"/>
<dbReference type="EMBL" id="CP009286">
    <property type="protein sequence ID" value="AIQ62429.1"/>
    <property type="molecule type" value="Genomic_DNA"/>
</dbReference>
<organism evidence="1 2">
    <name type="scientific">Paenibacillus stellifer</name>
    <dbReference type="NCBI Taxonomy" id="169760"/>
    <lineage>
        <taxon>Bacteria</taxon>
        <taxon>Bacillati</taxon>
        <taxon>Bacillota</taxon>
        <taxon>Bacilli</taxon>
        <taxon>Bacillales</taxon>
        <taxon>Paenibacillaceae</taxon>
        <taxon>Paenibacillus</taxon>
    </lineage>
</organism>
<proteinExistence type="predicted"/>